<dbReference type="RefSeq" id="WP_207883954.1">
    <property type="nucleotide sequence ID" value="NZ_JAFVMF010000035.1"/>
</dbReference>
<proteinExistence type="predicted"/>
<name>A0ABS3M1B0_9PROT</name>
<gene>
    <name evidence="1" type="ORF">J2D73_19220</name>
</gene>
<evidence type="ECO:0000313" key="1">
    <source>
        <dbReference type="EMBL" id="MBO1361917.1"/>
    </source>
</evidence>
<keyword evidence="2" id="KW-1185">Reference proteome</keyword>
<protein>
    <submittedName>
        <fullName evidence="1">Uncharacterized protein</fullName>
    </submittedName>
</protein>
<accession>A0ABS3M1B0</accession>
<evidence type="ECO:0000313" key="2">
    <source>
        <dbReference type="Proteomes" id="UP000664771"/>
    </source>
</evidence>
<dbReference type="EMBL" id="JAFVMF010000035">
    <property type="protein sequence ID" value="MBO1361917.1"/>
    <property type="molecule type" value="Genomic_DNA"/>
</dbReference>
<sequence length="297" mass="29900">MNSGAIGADVSGATGLVSGLLGSSSAKSAAKIQARQASAEAQALGQAGEAAQNYLNPYVAAGQSALSNIESNNALWGNINNGYTDNAYSTGTQASNIADQGYSTLQNAASNTQNLINNGITQQSIENTPGYAAINALGQQGVTNSAAARGLANSGAAMKGAANYATTMADQTYQNLYNDQLNSNNQLLSAANDYNTNAATQLQVAQNYLNTNSANQQNISNAWGRENQLVNYGSTAATSSAKNALTAAGASANYGAQSGNALASGTVGSTNALTSGLNSAGNSYLLYNALLNGGSSF</sequence>
<organism evidence="1 2">
    <name type="scientific">Acetobacter sacchari</name>
    <dbReference type="NCBI Taxonomy" id="2661687"/>
    <lineage>
        <taxon>Bacteria</taxon>
        <taxon>Pseudomonadati</taxon>
        <taxon>Pseudomonadota</taxon>
        <taxon>Alphaproteobacteria</taxon>
        <taxon>Acetobacterales</taxon>
        <taxon>Acetobacteraceae</taxon>
        <taxon>Acetobacter</taxon>
    </lineage>
</organism>
<dbReference type="Proteomes" id="UP000664771">
    <property type="component" value="Unassembled WGS sequence"/>
</dbReference>
<reference evidence="1 2" key="1">
    <citation type="submission" date="2021-03" db="EMBL/GenBank/DDBJ databases">
        <title>The complete genome sequence of Acetobacter sacchari TBRC 11175.</title>
        <authorList>
            <person name="Charoenyingcharoen P."/>
            <person name="Yukphan P."/>
        </authorList>
    </citation>
    <scope>NUCLEOTIDE SEQUENCE [LARGE SCALE GENOMIC DNA]</scope>
    <source>
        <strain evidence="1 2">TBRC 11175</strain>
    </source>
</reference>
<comment type="caution">
    <text evidence="1">The sequence shown here is derived from an EMBL/GenBank/DDBJ whole genome shotgun (WGS) entry which is preliminary data.</text>
</comment>